<evidence type="ECO:0000256" key="1">
    <source>
        <dbReference type="SAM" id="MobiDB-lite"/>
    </source>
</evidence>
<evidence type="ECO:0000313" key="2">
    <source>
        <dbReference type="EMBL" id="CAI8585815.1"/>
    </source>
</evidence>
<organism evidence="2 3">
    <name type="scientific">Vicia faba</name>
    <name type="common">Broad bean</name>
    <name type="synonym">Faba vulgaris</name>
    <dbReference type="NCBI Taxonomy" id="3906"/>
    <lineage>
        <taxon>Eukaryota</taxon>
        <taxon>Viridiplantae</taxon>
        <taxon>Streptophyta</taxon>
        <taxon>Embryophyta</taxon>
        <taxon>Tracheophyta</taxon>
        <taxon>Spermatophyta</taxon>
        <taxon>Magnoliopsida</taxon>
        <taxon>eudicotyledons</taxon>
        <taxon>Gunneridae</taxon>
        <taxon>Pentapetalae</taxon>
        <taxon>rosids</taxon>
        <taxon>fabids</taxon>
        <taxon>Fabales</taxon>
        <taxon>Fabaceae</taxon>
        <taxon>Papilionoideae</taxon>
        <taxon>50 kb inversion clade</taxon>
        <taxon>NPAAA clade</taxon>
        <taxon>Hologalegina</taxon>
        <taxon>IRL clade</taxon>
        <taxon>Fabeae</taxon>
        <taxon>Vicia</taxon>
    </lineage>
</organism>
<sequence length="177" mass="19807">MTHNSHTPPLGSRSTDHNHLVSIKPTPSQLRPPPPSPSEFRFLTARLFFRSQLYFRASATSLCRFLLPPSRYTQHQSTSILPLHILQASSRGTEDVKGLWQASECCVISSGVRLVHVESSKEGVLELLDLYFRASATSLCRFLLPPSRYTQHQSTSILPLHILQASSRGTEDGSVRR</sequence>
<accession>A0AAV0YIM4</accession>
<reference evidence="2 3" key="1">
    <citation type="submission" date="2023-01" db="EMBL/GenBank/DDBJ databases">
        <authorList>
            <person name="Kreplak J."/>
        </authorList>
    </citation>
    <scope>NUCLEOTIDE SEQUENCE [LARGE SCALE GENOMIC DNA]</scope>
</reference>
<proteinExistence type="predicted"/>
<keyword evidence="3" id="KW-1185">Reference proteome</keyword>
<dbReference type="AlphaFoldDB" id="A0AAV0YIM4"/>
<dbReference type="EMBL" id="OX451736">
    <property type="protein sequence ID" value="CAI8585815.1"/>
    <property type="molecule type" value="Genomic_DNA"/>
</dbReference>
<feature type="region of interest" description="Disordered" evidence="1">
    <location>
        <begin position="1"/>
        <end position="35"/>
    </location>
</feature>
<dbReference type="Proteomes" id="UP001157006">
    <property type="component" value="Chromosome 1L"/>
</dbReference>
<name>A0AAV0YIM4_VICFA</name>
<protein>
    <submittedName>
        <fullName evidence="2">Uncharacterized protein</fullName>
    </submittedName>
</protein>
<gene>
    <name evidence="2" type="ORF">VFH_I224600</name>
</gene>
<evidence type="ECO:0000313" key="3">
    <source>
        <dbReference type="Proteomes" id="UP001157006"/>
    </source>
</evidence>